<dbReference type="Pfam" id="PF14026">
    <property type="entry name" value="SCO4226-like"/>
    <property type="match status" value="1"/>
</dbReference>
<dbReference type="InterPro" id="IPR025336">
    <property type="entry name" value="SCO4226-like"/>
</dbReference>
<sequence length="100" mass="11154">MQKMKFFIDTHDQANGTFPKGISKEDFAGFYDKYEAACEEEGVVSLRLHVGFEAGRAFCLNMAPDADAVRRVHEKVGLPFDEITEVSTVTPGDMFFARVA</sequence>
<evidence type="ECO:0008006" key="3">
    <source>
        <dbReference type="Google" id="ProtNLM"/>
    </source>
</evidence>
<keyword evidence="2" id="KW-1185">Reference proteome</keyword>
<gene>
    <name evidence="1" type="ORF">AUC68_10805</name>
</gene>
<comment type="caution">
    <text evidence="1">The sequence shown here is derived from an EMBL/GenBank/DDBJ whole genome shotgun (WGS) entry which is preliminary data.</text>
</comment>
<dbReference type="InterPro" id="IPR042557">
    <property type="entry name" value="SCO4226"/>
</dbReference>
<reference evidence="1 2" key="1">
    <citation type="journal article" date="2016" name="Environ. Microbiol.">
        <title>New Methyloceanibacter diversity from North Sea sediments includes methanotroph containing solely the soluble methane monooxygenase.</title>
        <authorList>
            <person name="Vekeman B."/>
            <person name="Kerckhof F.M."/>
            <person name="Cremers G."/>
            <person name="de Vos P."/>
            <person name="Vandamme P."/>
            <person name="Boon N."/>
            <person name="Op den Camp H.J."/>
            <person name="Heylen K."/>
        </authorList>
    </citation>
    <scope>NUCLEOTIDE SEQUENCE [LARGE SCALE GENOMIC DNA]</scope>
    <source>
        <strain evidence="1 2">R-67174</strain>
    </source>
</reference>
<dbReference type="EMBL" id="LPWG01000014">
    <property type="protein sequence ID" value="ODR97992.1"/>
    <property type="molecule type" value="Genomic_DNA"/>
</dbReference>
<proteinExistence type="predicted"/>
<organism evidence="1 2">
    <name type="scientific">Methyloceanibacter methanicus</name>
    <dbReference type="NCBI Taxonomy" id="1774968"/>
    <lineage>
        <taxon>Bacteria</taxon>
        <taxon>Pseudomonadati</taxon>
        <taxon>Pseudomonadota</taxon>
        <taxon>Alphaproteobacteria</taxon>
        <taxon>Hyphomicrobiales</taxon>
        <taxon>Hyphomicrobiaceae</taxon>
        <taxon>Methyloceanibacter</taxon>
    </lineage>
</organism>
<dbReference type="Proteomes" id="UP000094501">
    <property type="component" value="Unassembled WGS sequence"/>
</dbReference>
<dbReference type="Gene3D" id="3.30.70.3090">
    <property type="entry name" value="ORF SCO4226, nickel-binding ferredoxin-like monomer"/>
    <property type="match status" value="1"/>
</dbReference>
<dbReference type="OrthoDB" id="9800027at2"/>
<dbReference type="RefSeq" id="WP_069438319.1">
    <property type="nucleotide sequence ID" value="NZ_LPWG01000014.1"/>
</dbReference>
<accession>A0A1E3VWU7</accession>
<evidence type="ECO:0000313" key="2">
    <source>
        <dbReference type="Proteomes" id="UP000094501"/>
    </source>
</evidence>
<name>A0A1E3VWU7_9HYPH</name>
<protein>
    <recommendedName>
        <fullName evidence="3">DUF4242 domain-containing protein</fullName>
    </recommendedName>
</protein>
<evidence type="ECO:0000313" key="1">
    <source>
        <dbReference type="EMBL" id="ODR97992.1"/>
    </source>
</evidence>
<dbReference type="AlphaFoldDB" id="A0A1E3VWU7"/>
<dbReference type="STRING" id="1774968.AUC68_10805"/>